<dbReference type="EC" id="2.7.4.25" evidence="8"/>
<gene>
    <name evidence="8" type="primary">cmk</name>
    <name evidence="10" type="ORF">GWK41_08265</name>
</gene>
<dbReference type="NCBIfam" id="TIGR00017">
    <property type="entry name" value="cmk"/>
    <property type="match status" value="1"/>
</dbReference>
<dbReference type="InterPro" id="IPR011994">
    <property type="entry name" value="Cytidylate_kinase_dom"/>
</dbReference>
<evidence type="ECO:0000256" key="5">
    <source>
        <dbReference type="ARBA" id="ARBA00022840"/>
    </source>
</evidence>
<dbReference type="GO" id="GO:0016301">
    <property type="term" value="F:kinase activity"/>
    <property type="evidence" value="ECO:0007669"/>
    <property type="project" value="UniProtKB-KW"/>
</dbReference>
<dbReference type="SUPFAM" id="SSF52540">
    <property type="entry name" value="P-loop containing nucleoside triphosphate hydrolases"/>
    <property type="match status" value="1"/>
</dbReference>
<evidence type="ECO:0000313" key="11">
    <source>
        <dbReference type="Proteomes" id="UP000772812"/>
    </source>
</evidence>
<dbReference type="PANTHER" id="PTHR21299:SF2">
    <property type="entry name" value="CYTIDYLATE KINASE"/>
    <property type="match status" value="1"/>
</dbReference>
<evidence type="ECO:0000256" key="4">
    <source>
        <dbReference type="ARBA" id="ARBA00022777"/>
    </source>
</evidence>
<feature type="domain" description="Cytidylate kinase" evidence="9">
    <location>
        <begin position="12"/>
        <end position="226"/>
    </location>
</feature>
<feature type="binding site" evidence="8">
    <location>
        <begin position="16"/>
        <end position="24"/>
    </location>
    <ligand>
        <name>ATP</name>
        <dbReference type="ChEBI" id="CHEBI:30616"/>
    </ligand>
</feature>
<sequence length="230" mass="25884">MNNKKGVINLIIAIDGPAGCGKSTIAKMIAKKLGYTYIDTGAMYRAVALKLKRENVNPDDLKAVLKVMEDTDIQLKTAENGVKVFLDGEDVSDQIRTEEIGKMASQIARYPQVRKVLVKMQRHLGEKAKNAVIEGRDTGTVIFPDADVKIFLTAKPEVRAERRYKELKEKGLDVSYEEILKQVKERDYLDETRKDSPLKPAEDAVIIDTSNKSIEQVFNEVMEVIKRKSV</sequence>
<dbReference type="PANTHER" id="PTHR21299">
    <property type="entry name" value="CYTIDYLATE KINASE/PANTOATE-BETA-ALANINE LIGASE"/>
    <property type="match status" value="1"/>
</dbReference>
<name>A0ABS1GJH2_9AQUI</name>
<keyword evidence="8" id="KW-0963">Cytoplasm</keyword>
<comment type="similarity">
    <text evidence="1 8">Belongs to the cytidylate kinase family. Type 1 subfamily.</text>
</comment>
<comment type="caution">
    <text evidence="10">The sequence shown here is derived from an EMBL/GenBank/DDBJ whole genome shotgun (WGS) entry which is preliminary data.</text>
</comment>
<dbReference type="CDD" id="cd02020">
    <property type="entry name" value="CMPK"/>
    <property type="match status" value="1"/>
</dbReference>
<reference evidence="10 11" key="1">
    <citation type="journal article" date="2021" name="Syst. Appl. Microbiol.">
        <title>Persephonella atlantica sp. nov.: How to adapt to physico-chemical gradients in high temperature hydrothermal habitats.</title>
        <authorList>
            <person name="Francois D.X."/>
            <person name="Godfroy A."/>
            <person name="Mathien C."/>
            <person name="Aube J."/>
            <person name="Cathalot C."/>
            <person name="Lesongeur F."/>
            <person name="L'Haridon S."/>
            <person name="Philippon X."/>
            <person name="Roussel E.G."/>
        </authorList>
    </citation>
    <scope>NUCLEOTIDE SEQUENCE [LARGE SCALE GENOMIC DNA]</scope>
    <source>
        <strain evidence="10 11">MO1340</strain>
    </source>
</reference>
<keyword evidence="3 8" id="KW-0547">Nucleotide-binding</keyword>
<comment type="subcellular location">
    <subcellularLocation>
        <location evidence="8">Cytoplasm</location>
    </subcellularLocation>
</comment>
<comment type="catalytic activity">
    <reaction evidence="7 8">
        <text>CMP + ATP = CDP + ADP</text>
        <dbReference type="Rhea" id="RHEA:11600"/>
        <dbReference type="ChEBI" id="CHEBI:30616"/>
        <dbReference type="ChEBI" id="CHEBI:58069"/>
        <dbReference type="ChEBI" id="CHEBI:60377"/>
        <dbReference type="ChEBI" id="CHEBI:456216"/>
        <dbReference type="EC" id="2.7.4.25"/>
    </reaction>
</comment>
<organism evidence="10 11">
    <name type="scientific">Persephonella atlantica</name>
    <dbReference type="NCBI Taxonomy" id="2699429"/>
    <lineage>
        <taxon>Bacteria</taxon>
        <taxon>Pseudomonadati</taxon>
        <taxon>Aquificota</taxon>
        <taxon>Aquificia</taxon>
        <taxon>Aquificales</taxon>
        <taxon>Hydrogenothermaceae</taxon>
        <taxon>Persephonella</taxon>
    </lineage>
</organism>
<dbReference type="InterPro" id="IPR003136">
    <property type="entry name" value="Cytidylate_kin"/>
</dbReference>
<proteinExistence type="inferred from homology"/>
<evidence type="ECO:0000256" key="7">
    <source>
        <dbReference type="ARBA" id="ARBA00048478"/>
    </source>
</evidence>
<comment type="catalytic activity">
    <reaction evidence="6 8">
        <text>dCMP + ATP = dCDP + ADP</text>
        <dbReference type="Rhea" id="RHEA:25094"/>
        <dbReference type="ChEBI" id="CHEBI:30616"/>
        <dbReference type="ChEBI" id="CHEBI:57566"/>
        <dbReference type="ChEBI" id="CHEBI:58593"/>
        <dbReference type="ChEBI" id="CHEBI:456216"/>
        <dbReference type="EC" id="2.7.4.25"/>
    </reaction>
</comment>
<dbReference type="Gene3D" id="3.40.50.300">
    <property type="entry name" value="P-loop containing nucleotide triphosphate hydrolases"/>
    <property type="match status" value="1"/>
</dbReference>
<dbReference type="HAMAP" id="MF_00238">
    <property type="entry name" value="Cytidyl_kinase_type1"/>
    <property type="match status" value="1"/>
</dbReference>
<keyword evidence="2 8" id="KW-0808">Transferase</keyword>
<evidence type="ECO:0000256" key="3">
    <source>
        <dbReference type="ARBA" id="ARBA00022741"/>
    </source>
</evidence>
<keyword evidence="5 8" id="KW-0067">ATP-binding</keyword>
<keyword evidence="11" id="KW-1185">Reference proteome</keyword>
<evidence type="ECO:0000313" key="10">
    <source>
        <dbReference type="EMBL" id="MBK3333061.1"/>
    </source>
</evidence>
<evidence type="ECO:0000259" key="9">
    <source>
        <dbReference type="Pfam" id="PF02224"/>
    </source>
</evidence>
<accession>A0ABS1GJH2</accession>
<evidence type="ECO:0000256" key="6">
    <source>
        <dbReference type="ARBA" id="ARBA00047615"/>
    </source>
</evidence>
<dbReference type="InterPro" id="IPR027417">
    <property type="entry name" value="P-loop_NTPase"/>
</dbReference>
<protein>
    <recommendedName>
        <fullName evidence="8">Cytidylate kinase</fullName>
        <shortName evidence="8">CK</shortName>
        <ecNumber evidence="8">2.7.4.25</ecNumber>
    </recommendedName>
    <alternativeName>
        <fullName evidence="8">Cytidine monophosphate kinase</fullName>
        <shortName evidence="8">CMP kinase</shortName>
    </alternativeName>
</protein>
<dbReference type="RefSeq" id="WP_343221388.1">
    <property type="nucleotide sequence ID" value="NZ_JAACYA010000002.1"/>
</dbReference>
<evidence type="ECO:0000256" key="2">
    <source>
        <dbReference type="ARBA" id="ARBA00022679"/>
    </source>
</evidence>
<dbReference type="Proteomes" id="UP000772812">
    <property type="component" value="Unassembled WGS sequence"/>
</dbReference>
<evidence type="ECO:0000256" key="1">
    <source>
        <dbReference type="ARBA" id="ARBA00009427"/>
    </source>
</evidence>
<dbReference type="EMBL" id="JAACYA010000002">
    <property type="protein sequence ID" value="MBK3333061.1"/>
    <property type="molecule type" value="Genomic_DNA"/>
</dbReference>
<dbReference type="Pfam" id="PF02224">
    <property type="entry name" value="Cytidylate_kin"/>
    <property type="match status" value="1"/>
</dbReference>
<evidence type="ECO:0000256" key="8">
    <source>
        <dbReference type="HAMAP-Rule" id="MF_00238"/>
    </source>
</evidence>
<keyword evidence="4 8" id="KW-0418">Kinase</keyword>